<dbReference type="InterPro" id="IPR036513">
    <property type="entry name" value="STAS_dom_sf"/>
</dbReference>
<gene>
    <name evidence="7" type="ORF">DPMN_111780</name>
</gene>
<dbReference type="Pfam" id="PF00916">
    <property type="entry name" value="Sulfate_transp"/>
    <property type="match status" value="1"/>
</dbReference>
<feature type="transmembrane region" description="Helical" evidence="5">
    <location>
        <begin position="528"/>
        <end position="560"/>
    </location>
</feature>
<evidence type="ECO:0000256" key="3">
    <source>
        <dbReference type="ARBA" id="ARBA00022989"/>
    </source>
</evidence>
<name>A0A9D4KEW9_DREPO</name>
<dbReference type="OrthoDB" id="288203at2759"/>
<feature type="domain" description="STAS" evidence="6">
    <location>
        <begin position="584"/>
        <end position="777"/>
    </location>
</feature>
<accession>A0A9D4KEW9</accession>
<keyword evidence="8" id="KW-1185">Reference proteome</keyword>
<keyword evidence="3 5" id="KW-1133">Transmembrane helix</keyword>
<dbReference type="CDD" id="cd07042">
    <property type="entry name" value="STAS_SulP_like_sulfate_transporter"/>
    <property type="match status" value="1"/>
</dbReference>
<dbReference type="InterPro" id="IPR001902">
    <property type="entry name" value="SLC26A/SulP_fam"/>
</dbReference>
<evidence type="ECO:0000256" key="5">
    <source>
        <dbReference type="SAM" id="Phobius"/>
    </source>
</evidence>
<feature type="transmembrane region" description="Helical" evidence="5">
    <location>
        <begin position="234"/>
        <end position="254"/>
    </location>
</feature>
<dbReference type="InterPro" id="IPR002645">
    <property type="entry name" value="STAS_dom"/>
</dbReference>
<evidence type="ECO:0000313" key="7">
    <source>
        <dbReference type="EMBL" id="KAH3838371.1"/>
    </source>
</evidence>
<evidence type="ECO:0000313" key="8">
    <source>
        <dbReference type="Proteomes" id="UP000828390"/>
    </source>
</evidence>
<reference evidence="7" key="1">
    <citation type="journal article" date="2019" name="bioRxiv">
        <title>The Genome of the Zebra Mussel, Dreissena polymorpha: A Resource for Invasive Species Research.</title>
        <authorList>
            <person name="McCartney M.A."/>
            <person name="Auch B."/>
            <person name="Kono T."/>
            <person name="Mallez S."/>
            <person name="Zhang Y."/>
            <person name="Obille A."/>
            <person name="Becker A."/>
            <person name="Abrahante J.E."/>
            <person name="Garbe J."/>
            <person name="Badalamenti J.P."/>
            <person name="Herman A."/>
            <person name="Mangelson H."/>
            <person name="Liachko I."/>
            <person name="Sullivan S."/>
            <person name="Sone E.D."/>
            <person name="Koren S."/>
            <person name="Silverstein K.A.T."/>
            <person name="Beckman K.B."/>
            <person name="Gohl D.M."/>
        </authorList>
    </citation>
    <scope>NUCLEOTIDE SEQUENCE</scope>
    <source>
        <strain evidence="7">Duluth1</strain>
        <tissue evidence="7">Whole animal</tissue>
    </source>
</reference>
<feature type="transmembrane region" description="Helical" evidence="5">
    <location>
        <begin position="402"/>
        <end position="422"/>
    </location>
</feature>
<proteinExistence type="predicted"/>
<dbReference type="GO" id="GO:0016020">
    <property type="term" value="C:membrane"/>
    <property type="evidence" value="ECO:0007669"/>
    <property type="project" value="UniProtKB-SubCell"/>
</dbReference>
<protein>
    <recommendedName>
        <fullName evidence="6">STAS domain-containing protein</fullName>
    </recommendedName>
</protein>
<sequence>MDFYANNSFLSRRQKRQLQRTRMNKDPQVHVVLDVDGTTPPITVISGEERQYYDTLQNRCKKTAVFRRDYRLPDEPPLGFTAVLKRYMAACCSAQSRRNLLSNRFPVWRTMKKYKWRTDLPNDIVSGLTVGIMQLPQGMAYALLAELPPVVGLYMAFFPVLMYFIFGTSRHVSMGTVALISLLTGSVVSRFYDPSLASAVLGANQTEEILHNMTIPDNAKDEPIEVELPDHVKINIAASICLLVGLAQMVMGLLKMGFITTYMSDPLIGGFTTGAAVHVGTSQVKYALGLHIPRSDGVFQIPKTYALVFRHIGETSVPTLVVSLICMVVLYIVKEQINQRFKSKLRFPIPVELFVVIGATLASHFMNFAGKYHIKTVGKIPPGLPTPTVPSFPSPGVYSADVFIIALVAFSQCVSLVALFAKKHGYSYDSNQELIAYGLGNIFSSFFSCYPYAASVSRSSVQESAGGKTQLASVVSAVMVLIVILSIGPLFESLPNCALASIILVALKGLFMQFQDLPQIYRISVYDFLIWVVTFLAVVLLHVDFGILVGMLFSFFTVVLRAQRTKAVNLQKISDLYVYENSAKYKQTESVSGVRVVGFNSPVYYANGDLFVKQVYHAAGVVPEKRLKMMKRMKRETENEIKETDNEIKQNAFVTVVNESKELGSILSLEKAGADTKRNGGWLPVLNGSSMQNNMVLSGSEEGALHHIVIDMAHVCFVDSVGAKVLKQLFLDYEAVKITVLFCCVNDEVWRVLDETGFLAEFDDRIYLNVDDAVNAIMLQSVIQRASEIRIPAVSNEYKENLRPDAQESDSLLELKNESKL</sequence>
<feature type="transmembrane region" description="Helical" evidence="5">
    <location>
        <begin position="434"/>
        <end position="453"/>
    </location>
</feature>
<dbReference type="PROSITE" id="PS50801">
    <property type="entry name" value="STAS"/>
    <property type="match status" value="1"/>
</dbReference>
<dbReference type="Pfam" id="PF01740">
    <property type="entry name" value="STAS"/>
    <property type="match status" value="1"/>
</dbReference>
<feature type="transmembrane region" description="Helical" evidence="5">
    <location>
        <begin position="473"/>
        <end position="491"/>
    </location>
</feature>
<organism evidence="7 8">
    <name type="scientific">Dreissena polymorpha</name>
    <name type="common">Zebra mussel</name>
    <name type="synonym">Mytilus polymorpha</name>
    <dbReference type="NCBI Taxonomy" id="45954"/>
    <lineage>
        <taxon>Eukaryota</taxon>
        <taxon>Metazoa</taxon>
        <taxon>Spiralia</taxon>
        <taxon>Lophotrochozoa</taxon>
        <taxon>Mollusca</taxon>
        <taxon>Bivalvia</taxon>
        <taxon>Autobranchia</taxon>
        <taxon>Heteroconchia</taxon>
        <taxon>Euheterodonta</taxon>
        <taxon>Imparidentia</taxon>
        <taxon>Neoheterodontei</taxon>
        <taxon>Myida</taxon>
        <taxon>Dreissenoidea</taxon>
        <taxon>Dreissenidae</taxon>
        <taxon>Dreissena</taxon>
    </lineage>
</organism>
<comment type="subcellular location">
    <subcellularLocation>
        <location evidence="1">Membrane</location>
        <topology evidence="1">Multi-pass membrane protein</topology>
    </subcellularLocation>
</comment>
<dbReference type="GO" id="GO:0055085">
    <property type="term" value="P:transmembrane transport"/>
    <property type="evidence" value="ECO:0007669"/>
    <property type="project" value="InterPro"/>
</dbReference>
<keyword evidence="2 5" id="KW-0812">Transmembrane</keyword>
<dbReference type="Gene3D" id="3.30.750.24">
    <property type="entry name" value="STAS domain"/>
    <property type="match status" value="1"/>
</dbReference>
<feature type="transmembrane region" description="Helical" evidence="5">
    <location>
        <begin position="141"/>
        <end position="166"/>
    </location>
</feature>
<evidence type="ECO:0000256" key="2">
    <source>
        <dbReference type="ARBA" id="ARBA00022692"/>
    </source>
</evidence>
<dbReference type="Proteomes" id="UP000828390">
    <property type="component" value="Unassembled WGS sequence"/>
</dbReference>
<dbReference type="NCBIfam" id="TIGR00815">
    <property type="entry name" value="sulP"/>
    <property type="match status" value="1"/>
</dbReference>
<evidence type="ECO:0000259" key="6">
    <source>
        <dbReference type="PROSITE" id="PS50801"/>
    </source>
</evidence>
<keyword evidence="4 5" id="KW-0472">Membrane</keyword>
<reference evidence="7" key="2">
    <citation type="submission" date="2020-11" db="EMBL/GenBank/DDBJ databases">
        <authorList>
            <person name="McCartney M.A."/>
            <person name="Auch B."/>
            <person name="Kono T."/>
            <person name="Mallez S."/>
            <person name="Becker A."/>
            <person name="Gohl D.M."/>
            <person name="Silverstein K.A.T."/>
            <person name="Koren S."/>
            <person name="Bechman K.B."/>
            <person name="Herman A."/>
            <person name="Abrahante J.E."/>
            <person name="Garbe J."/>
        </authorList>
    </citation>
    <scope>NUCLEOTIDE SEQUENCE</scope>
    <source>
        <strain evidence="7">Duluth1</strain>
        <tissue evidence="7">Whole animal</tissue>
    </source>
</reference>
<feature type="transmembrane region" description="Helical" evidence="5">
    <location>
        <begin position="498"/>
        <end position="516"/>
    </location>
</feature>
<dbReference type="AlphaFoldDB" id="A0A9D4KEW9"/>
<comment type="caution">
    <text evidence="7">The sequence shown here is derived from an EMBL/GenBank/DDBJ whole genome shotgun (WGS) entry which is preliminary data.</text>
</comment>
<dbReference type="PANTHER" id="PTHR11814">
    <property type="entry name" value="SULFATE TRANSPORTER"/>
    <property type="match status" value="1"/>
</dbReference>
<feature type="transmembrane region" description="Helical" evidence="5">
    <location>
        <begin position="315"/>
        <end position="333"/>
    </location>
</feature>
<dbReference type="EMBL" id="JAIWYP010000004">
    <property type="protein sequence ID" value="KAH3838371.1"/>
    <property type="molecule type" value="Genomic_DNA"/>
</dbReference>
<evidence type="ECO:0000256" key="4">
    <source>
        <dbReference type="ARBA" id="ARBA00023136"/>
    </source>
</evidence>
<evidence type="ECO:0000256" key="1">
    <source>
        <dbReference type="ARBA" id="ARBA00004141"/>
    </source>
</evidence>
<dbReference type="SUPFAM" id="SSF52091">
    <property type="entry name" value="SpoIIaa-like"/>
    <property type="match status" value="1"/>
</dbReference>
<dbReference type="InterPro" id="IPR011547">
    <property type="entry name" value="SLC26A/SulP_dom"/>
</dbReference>
<feature type="transmembrane region" description="Helical" evidence="5">
    <location>
        <begin position="345"/>
        <end position="366"/>
    </location>
</feature>